<reference evidence="2 3" key="1">
    <citation type="journal article" date="2016" name="Nat. Commun.">
        <title>Thousands of microbial genomes shed light on interconnected biogeochemical processes in an aquifer system.</title>
        <authorList>
            <person name="Anantharaman K."/>
            <person name="Brown C.T."/>
            <person name="Hug L.A."/>
            <person name="Sharon I."/>
            <person name="Castelle C.J."/>
            <person name="Probst A.J."/>
            <person name="Thomas B.C."/>
            <person name="Singh A."/>
            <person name="Wilkins M.J."/>
            <person name="Karaoz U."/>
            <person name="Brodie E.L."/>
            <person name="Williams K.H."/>
            <person name="Hubbard S.S."/>
            <person name="Banfield J.F."/>
        </authorList>
    </citation>
    <scope>NUCLEOTIDE SEQUENCE [LARGE SCALE GENOMIC DNA]</scope>
</reference>
<dbReference type="InterPro" id="IPR011335">
    <property type="entry name" value="Restrct_endonuc-II-like"/>
</dbReference>
<dbReference type="PANTHER" id="PTHR38590">
    <property type="entry name" value="BLL0828 PROTEIN"/>
    <property type="match status" value="1"/>
</dbReference>
<dbReference type="Gene3D" id="3.40.960.10">
    <property type="entry name" value="VSR Endonuclease"/>
    <property type="match status" value="1"/>
</dbReference>
<evidence type="ECO:0000313" key="2">
    <source>
        <dbReference type="EMBL" id="OGZ34777.1"/>
    </source>
</evidence>
<protein>
    <recommendedName>
        <fullName evidence="1">DUF559 domain-containing protein</fullName>
    </recommendedName>
</protein>
<evidence type="ECO:0000259" key="1">
    <source>
        <dbReference type="Pfam" id="PF04480"/>
    </source>
</evidence>
<organism evidence="2 3">
    <name type="scientific">Candidatus Portnoybacteria bacterium RBG_13_41_18</name>
    <dbReference type="NCBI Taxonomy" id="1801991"/>
    <lineage>
        <taxon>Bacteria</taxon>
        <taxon>Candidatus Portnoyibacteriota</taxon>
    </lineage>
</organism>
<feature type="domain" description="DUF559" evidence="1">
    <location>
        <begin position="48"/>
        <end position="99"/>
    </location>
</feature>
<sequence>MDYTSYGKNLKNISRQLRMGTTDAERLLWSKIRKKQIKNYQFFRQKPNGGQHYEDANIESDRKRDEFLRSLDLKVMRFTNLDVLKNIDSVVNKIYEEIEK</sequence>
<dbReference type="EMBL" id="MHMV01000010">
    <property type="protein sequence ID" value="OGZ34777.1"/>
    <property type="molecule type" value="Genomic_DNA"/>
</dbReference>
<dbReference type="PANTHER" id="PTHR38590:SF1">
    <property type="entry name" value="BLL0828 PROTEIN"/>
    <property type="match status" value="1"/>
</dbReference>
<evidence type="ECO:0000313" key="3">
    <source>
        <dbReference type="Proteomes" id="UP000177725"/>
    </source>
</evidence>
<dbReference type="SUPFAM" id="SSF52980">
    <property type="entry name" value="Restriction endonuclease-like"/>
    <property type="match status" value="1"/>
</dbReference>
<accession>A0A1G2FA77</accession>
<comment type="caution">
    <text evidence="2">The sequence shown here is derived from an EMBL/GenBank/DDBJ whole genome shotgun (WGS) entry which is preliminary data.</text>
</comment>
<dbReference type="Proteomes" id="UP000177725">
    <property type="component" value="Unassembled WGS sequence"/>
</dbReference>
<dbReference type="AlphaFoldDB" id="A0A1G2FA77"/>
<dbReference type="Pfam" id="PF04480">
    <property type="entry name" value="DUF559"/>
    <property type="match status" value="1"/>
</dbReference>
<dbReference type="InterPro" id="IPR007569">
    <property type="entry name" value="DUF559"/>
</dbReference>
<name>A0A1G2FA77_9BACT</name>
<gene>
    <name evidence="2" type="ORF">A2174_00330</name>
</gene>
<dbReference type="InterPro" id="IPR047216">
    <property type="entry name" value="Endonuclease_DUF559_bact"/>
</dbReference>
<proteinExistence type="predicted"/>